<protein>
    <submittedName>
        <fullName evidence="2">Uncharacterized protein</fullName>
    </submittedName>
</protein>
<keyword evidence="1" id="KW-0175">Coiled coil</keyword>
<comment type="caution">
    <text evidence="2">The sequence shown here is derived from an EMBL/GenBank/DDBJ whole genome shotgun (WGS) entry which is preliminary data.</text>
</comment>
<proteinExistence type="predicted"/>
<dbReference type="EMBL" id="MWIP01000003">
    <property type="protein sequence ID" value="KAF1687280.1"/>
    <property type="molecule type" value="Genomic_DNA"/>
</dbReference>
<evidence type="ECO:0000256" key="1">
    <source>
        <dbReference type="SAM" id="Coils"/>
    </source>
</evidence>
<feature type="coiled-coil region" evidence="1">
    <location>
        <begin position="94"/>
        <end position="121"/>
    </location>
</feature>
<name>A0A7V8K824_9GAMM</name>
<dbReference type="AlphaFoldDB" id="A0A7V8K824"/>
<evidence type="ECO:0000313" key="2">
    <source>
        <dbReference type="EMBL" id="KAF1687280.1"/>
    </source>
</evidence>
<reference evidence="2 3" key="1">
    <citation type="submission" date="2017-10" db="EMBL/GenBank/DDBJ databases">
        <title>Whole genome sequencing of Pseudoxanthomonas broegbernensis DSM 12573(T).</title>
        <authorList>
            <person name="Kumar S."/>
            <person name="Bansal K."/>
            <person name="Kaur A."/>
            <person name="Patil P."/>
            <person name="Sharma S."/>
            <person name="Patil P.B."/>
        </authorList>
    </citation>
    <scope>NUCLEOTIDE SEQUENCE [LARGE SCALE GENOMIC DNA]</scope>
    <source>
        <strain evidence="2 3">DSM 12573</strain>
    </source>
</reference>
<keyword evidence="3" id="KW-1185">Reference proteome</keyword>
<dbReference type="RefSeq" id="WP_183982242.1">
    <property type="nucleotide sequence ID" value="NZ_JACHGU010000005.1"/>
</dbReference>
<dbReference type="Proteomes" id="UP000462066">
    <property type="component" value="Unassembled WGS sequence"/>
</dbReference>
<gene>
    <name evidence="2" type="ORF">B1992_04685</name>
</gene>
<sequence>MTIRQYKPLLWLAGVLVVVGLVLVFALRAGSDRAAAPAPADAPAVPPAASAAAPAPAAAAAPAETPPWLSGGQKAAAPAVTRALSAVAPHVPSAAEQTRKVAELREQAMRNERTADDLLRQIDAMKASGQAPPGVNLDALRSNLVVTKRAQVLARELAELTQQPETSDGQQRILAITAELQQLQSQLRYDVGTPAAVAPAVPAAQPGGRR</sequence>
<accession>A0A7V8K824</accession>
<evidence type="ECO:0000313" key="3">
    <source>
        <dbReference type="Proteomes" id="UP000462066"/>
    </source>
</evidence>
<organism evidence="2 3">
    <name type="scientific">Pseudoxanthomonas broegbernensis</name>
    <dbReference type="NCBI Taxonomy" id="83619"/>
    <lineage>
        <taxon>Bacteria</taxon>
        <taxon>Pseudomonadati</taxon>
        <taxon>Pseudomonadota</taxon>
        <taxon>Gammaproteobacteria</taxon>
        <taxon>Lysobacterales</taxon>
        <taxon>Lysobacteraceae</taxon>
        <taxon>Pseudoxanthomonas</taxon>
    </lineage>
</organism>